<keyword evidence="2" id="KW-1185">Reference proteome</keyword>
<dbReference type="PROSITE" id="PS51257">
    <property type="entry name" value="PROKAR_LIPOPROTEIN"/>
    <property type="match status" value="1"/>
</dbReference>
<gene>
    <name evidence="1" type="ORF">JYQ75_11585</name>
</gene>
<organism evidence="1 2">
    <name type="scientific">Anaerobutyricum soehngenii</name>
    <dbReference type="NCBI Taxonomy" id="105843"/>
    <lineage>
        <taxon>Bacteria</taxon>
        <taxon>Bacillati</taxon>
        <taxon>Bacillota</taxon>
        <taxon>Clostridia</taxon>
        <taxon>Lachnospirales</taxon>
        <taxon>Lachnospiraceae</taxon>
        <taxon>Anaerobutyricum</taxon>
    </lineage>
</organism>
<dbReference type="RefSeq" id="WP_209293841.1">
    <property type="nucleotide sequence ID" value="NZ_JAFIQO010000167.1"/>
</dbReference>
<dbReference type="Proteomes" id="UP001315001">
    <property type="component" value="Unassembled WGS sequence"/>
</dbReference>
<sequence length="104" mass="12026">MKRVLLLSLCVLVLFGFVGCREKGSVPFENDISEEIIDNSTESQISAEELEKTEITDKSAIDDEKEYMKLYFNDTEVPVIWENNQNVVFYCKEIANFKFDNSVK</sequence>
<reference evidence="1 2" key="1">
    <citation type="submission" date="2021-02" db="EMBL/GenBank/DDBJ databases">
        <title>Lactate utilizing bacteria of the human gut.</title>
        <authorList>
            <person name="Sheridan P.O."/>
        </authorList>
    </citation>
    <scope>NUCLEOTIDE SEQUENCE [LARGE SCALE GENOMIC DNA]</scope>
    <source>
        <strain evidence="1 2">HTF-83D</strain>
    </source>
</reference>
<proteinExistence type="predicted"/>
<dbReference type="EMBL" id="JAFIQO010000167">
    <property type="protein sequence ID" value="MBP0058015.1"/>
    <property type="molecule type" value="Genomic_DNA"/>
</dbReference>
<name>A0ABS3ZLD1_9FIRM</name>
<evidence type="ECO:0000313" key="1">
    <source>
        <dbReference type="EMBL" id="MBP0058015.1"/>
    </source>
</evidence>
<protein>
    <submittedName>
        <fullName evidence="1">Uncharacterized protein</fullName>
    </submittedName>
</protein>
<evidence type="ECO:0000313" key="2">
    <source>
        <dbReference type="Proteomes" id="UP001315001"/>
    </source>
</evidence>
<accession>A0ABS3ZLD1</accession>
<comment type="caution">
    <text evidence="1">The sequence shown here is derived from an EMBL/GenBank/DDBJ whole genome shotgun (WGS) entry which is preliminary data.</text>
</comment>